<evidence type="ECO:0000256" key="9">
    <source>
        <dbReference type="SAM" id="Phobius"/>
    </source>
</evidence>
<feature type="transmembrane region" description="Helical" evidence="9">
    <location>
        <begin position="401"/>
        <end position="423"/>
    </location>
</feature>
<dbReference type="OrthoDB" id="6139674at2759"/>
<dbReference type="InterPro" id="IPR051962">
    <property type="entry name" value="Cuticlin"/>
</dbReference>
<sequence length="436" mass="48962">MQGTPQVICNADSIQLNFDTKNPFNGKVFVKGFSTSDSCTMIGNKEKNYSFTMEHGSCGLRRQREVNGVVMAATIVVSFHPIFITKIDRAFRTSCFYVEAKRSVQHQLDISGLTTEQLEGQTQLPVCKYEILSEPDRKPIKYARIGETVYHHWVCYPEIVDMYCMKVHSCTVYDGQGGPAVSVLDEDGCSTDGVILKDLEYLSDLEASRNSQVFKFADKAGLFFNCQIQLSLKDDTYGCEQAHPRCDQVQTVVEPASKTTEVATEYLPNDLTSTETYTVYPPAPPQPQDFASIPSYPEVYPSTTTTARYNSPGLHPPESYKKTTEQTVAPPPPYRIKRTESQNSTRRVRSVADFDLPETGITVFGIEDHADDLSLPRSSKDSTSTDDILKLNLPCQDQSTVILYLIPFIITLILSLVLSLIIYRQRQIISRTFLKQ</sequence>
<evidence type="ECO:0000256" key="3">
    <source>
        <dbReference type="ARBA" id="ARBA00022475"/>
    </source>
</evidence>
<reference evidence="11 12" key="1">
    <citation type="journal article" date="2017" name="Curr. Biol.">
        <title>Genome architecture and evolution of a unichromosomal asexual nematode.</title>
        <authorList>
            <person name="Fradin H."/>
            <person name="Zegar C."/>
            <person name="Gutwein M."/>
            <person name="Lucas J."/>
            <person name="Kovtun M."/>
            <person name="Corcoran D."/>
            <person name="Baugh L.R."/>
            <person name="Kiontke K."/>
            <person name="Gunsalus K."/>
            <person name="Fitch D.H."/>
            <person name="Piano F."/>
        </authorList>
    </citation>
    <scope>NUCLEOTIDE SEQUENCE [LARGE SCALE GENOMIC DNA]</scope>
    <source>
        <strain evidence="11">PF1309</strain>
    </source>
</reference>
<feature type="domain" description="ZP" evidence="10">
    <location>
        <begin position="8"/>
        <end position="246"/>
    </location>
</feature>
<keyword evidence="2" id="KW-0193">Cuticle</keyword>
<dbReference type="Pfam" id="PF25301">
    <property type="entry name" value="CUT_C"/>
    <property type="match status" value="1"/>
</dbReference>
<evidence type="ECO:0000313" key="11">
    <source>
        <dbReference type="EMBL" id="PAV67589.1"/>
    </source>
</evidence>
<dbReference type="PANTHER" id="PTHR22907:SF57">
    <property type="entry name" value="CUTICLIN-4"/>
    <property type="match status" value="1"/>
</dbReference>
<dbReference type="InterPro" id="IPR056953">
    <property type="entry name" value="CUT_N"/>
</dbReference>
<comment type="caution">
    <text evidence="11">The sequence shown here is derived from an EMBL/GenBank/DDBJ whole genome shotgun (WGS) entry which is preliminary data.</text>
</comment>
<evidence type="ECO:0000256" key="7">
    <source>
        <dbReference type="ARBA" id="ARBA00023136"/>
    </source>
</evidence>
<proteinExistence type="predicted"/>
<keyword evidence="6 9" id="KW-1133">Transmembrane helix</keyword>
<dbReference type="PANTHER" id="PTHR22907">
    <property type="entry name" value="GH04558P"/>
    <property type="match status" value="1"/>
</dbReference>
<dbReference type="SMART" id="SM00241">
    <property type="entry name" value="ZP"/>
    <property type="match status" value="1"/>
</dbReference>
<protein>
    <recommendedName>
        <fullName evidence="10">ZP domain-containing protein</fullName>
    </recommendedName>
</protein>
<dbReference type="GO" id="GO:0005886">
    <property type="term" value="C:plasma membrane"/>
    <property type="evidence" value="ECO:0007669"/>
    <property type="project" value="UniProtKB-SubCell"/>
</dbReference>
<keyword evidence="3" id="KW-1003">Cell membrane</keyword>
<evidence type="ECO:0000256" key="2">
    <source>
        <dbReference type="ARBA" id="ARBA00022460"/>
    </source>
</evidence>
<name>A0A2A2K1C4_9BILA</name>
<evidence type="ECO:0000256" key="8">
    <source>
        <dbReference type="SAM" id="MobiDB-lite"/>
    </source>
</evidence>
<evidence type="ECO:0000259" key="10">
    <source>
        <dbReference type="PROSITE" id="PS51034"/>
    </source>
</evidence>
<keyword evidence="4 9" id="KW-0812">Transmembrane</keyword>
<dbReference type="PROSITE" id="PS51034">
    <property type="entry name" value="ZP_2"/>
    <property type="match status" value="1"/>
</dbReference>
<dbReference type="InterPro" id="IPR001507">
    <property type="entry name" value="ZP_dom"/>
</dbReference>
<evidence type="ECO:0000256" key="4">
    <source>
        <dbReference type="ARBA" id="ARBA00022692"/>
    </source>
</evidence>
<keyword evidence="12" id="KW-1185">Reference proteome</keyword>
<dbReference type="InterPro" id="IPR057475">
    <property type="entry name" value="CUT_C"/>
</dbReference>
<dbReference type="AlphaFoldDB" id="A0A2A2K1C4"/>
<dbReference type="GO" id="GO:0042302">
    <property type="term" value="F:structural constituent of cuticle"/>
    <property type="evidence" value="ECO:0007669"/>
    <property type="project" value="UniProtKB-KW"/>
</dbReference>
<dbReference type="EMBL" id="LIAE01009904">
    <property type="protein sequence ID" value="PAV67589.1"/>
    <property type="molecule type" value="Genomic_DNA"/>
</dbReference>
<organism evidence="11 12">
    <name type="scientific">Diploscapter pachys</name>
    <dbReference type="NCBI Taxonomy" id="2018661"/>
    <lineage>
        <taxon>Eukaryota</taxon>
        <taxon>Metazoa</taxon>
        <taxon>Ecdysozoa</taxon>
        <taxon>Nematoda</taxon>
        <taxon>Chromadorea</taxon>
        <taxon>Rhabditida</taxon>
        <taxon>Rhabditina</taxon>
        <taxon>Rhabditomorpha</taxon>
        <taxon>Rhabditoidea</taxon>
        <taxon>Rhabditidae</taxon>
        <taxon>Diploscapter</taxon>
    </lineage>
</organism>
<gene>
    <name evidence="11" type="ORF">WR25_02334</name>
</gene>
<keyword evidence="5" id="KW-0732">Signal</keyword>
<dbReference type="Proteomes" id="UP000218231">
    <property type="component" value="Unassembled WGS sequence"/>
</dbReference>
<comment type="subcellular location">
    <subcellularLocation>
        <location evidence="1">Cell membrane</location>
        <topology evidence="1">Single-pass type I membrane protein</topology>
    </subcellularLocation>
</comment>
<evidence type="ECO:0000256" key="1">
    <source>
        <dbReference type="ARBA" id="ARBA00004251"/>
    </source>
</evidence>
<accession>A0A2A2K1C4</accession>
<dbReference type="Pfam" id="PF25057">
    <property type="entry name" value="CUT_N"/>
    <property type="match status" value="1"/>
</dbReference>
<dbReference type="STRING" id="2018661.A0A2A2K1C4"/>
<evidence type="ECO:0000256" key="6">
    <source>
        <dbReference type="ARBA" id="ARBA00022989"/>
    </source>
</evidence>
<keyword evidence="7 9" id="KW-0472">Membrane</keyword>
<feature type="region of interest" description="Disordered" evidence="8">
    <location>
        <begin position="305"/>
        <end position="331"/>
    </location>
</feature>
<evidence type="ECO:0000313" key="12">
    <source>
        <dbReference type="Proteomes" id="UP000218231"/>
    </source>
</evidence>
<evidence type="ECO:0000256" key="5">
    <source>
        <dbReference type="ARBA" id="ARBA00022729"/>
    </source>
</evidence>